<proteinExistence type="predicted"/>
<dbReference type="STRING" id="7102.A0A2A4JJ93"/>
<dbReference type="GO" id="GO:0008277">
    <property type="term" value="P:regulation of G protein-coupled receptor signaling pathway"/>
    <property type="evidence" value="ECO:0007669"/>
    <property type="project" value="InterPro"/>
</dbReference>
<keyword evidence="1" id="KW-0734">Signal transduction inhibitor</keyword>
<dbReference type="Pfam" id="PF18148">
    <property type="entry name" value="RGS_DHEX"/>
    <property type="match status" value="1"/>
</dbReference>
<dbReference type="Gene3D" id="1.10.1240.60">
    <property type="match status" value="1"/>
</dbReference>
<comment type="caution">
    <text evidence="3">The sequence shown here is derived from an EMBL/GenBank/DDBJ whole genome shotgun (WGS) entry which is preliminary data.</text>
</comment>
<evidence type="ECO:0000313" key="3">
    <source>
        <dbReference type="EMBL" id="PCG71470.1"/>
    </source>
</evidence>
<dbReference type="InterPro" id="IPR047016">
    <property type="entry name" value="RGS6/7/9/11"/>
</dbReference>
<dbReference type="GO" id="GO:0043005">
    <property type="term" value="C:neuron projection"/>
    <property type="evidence" value="ECO:0007669"/>
    <property type="project" value="TreeGrafter"/>
</dbReference>
<organism evidence="3">
    <name type="scientific">Heliothis virescens</name>
    <name type="common">Tobacco budworm moth</name>
    <dbReference type="NCBI Taxonomy" id="7102"/>
    <lineage>
        <taxon>Eukaryota</taxon>
        <taxon>Metazoa</taxon>
        <taxon>Ecdysozoa</taxon>
        <taxon>Arthropoda</taxon>
        <taxon>Hexapoda</taxon>
        <taxon>Insecta</taxon>
        <taxon>Pterygota</taxon>
        <taxon>Neoptera</taxon>
        <taxon>Endopterygota</taxon>
        <taxon>Lepidoptera</taxon>
        <taxon>Glossata</taxon>
        <taxon>Ditrysia</taxon>
        <taxon>Noctuoidea</taxon>
        <taxon>Noctuidae</taxon>
        <taxon>Heliothinae</taxon>
        <taxon>Heliothis</taxon>
    </lineage>
</organism>
<evidence type="ECO:0000256" key="1">
    <source>
        <dbReference type="ARBA" id="ARBA00022700"/>
    </source>
</evidence>
<accession>A0A2A4JJ93</accession>
<dbReference type="GO" id="GO:0005737">
    <property type="term" value="C:cytoplasm"/>
    <property type="evidence" value="ECO:0007669"/>
    <property type="project" value="TreeGrafter"/>
</dbReference>
<reference evidence="3" key="1">
    <citation type="submission" date="2017-09" db="EMBL/GenBank/DDBJ databases">
        <title>Contemporary evolution of a Lepidopteran species, Heliothis virescens, in response to modern agricultural practices.</title>
        <authorList>
            <person name="Fritz M.L."/>
            <person name="Deyonke A.M."/>
            <person name="Papanicolaou A."/>
            <person name="Micinski S."/>
            <person name="Westbrook J."/>
            <person name="Gould F."/>
        </authorList>
    </citation>
    <scope>NUCLEOTIDE SEQUENCE [LARGE SCALE GENOMIC DNA]</scope>
    <source>
        <strain evidence="3">HvINT-</strain>
        <tissue evidence="3">Whole body</tissue>
    </source>
</reference>
<dbReference type="GO" id="GO:0009968">
    <property type="term" value="P:negative regulation of signal transduction"/>
    <property type="evidence" value="ECO:0007669"/>
    <property type="project" value="UniProtKB-KW"/>
</dbReference>
<sequence length="90" mass="10378">MQNKARLELADYEAESLARLQNMFSRKWEFIFMQAEAQSKAGAGRLRPEECIMIVRSRRCKIPASRDSHAARSLGDPGIPRFRPCRILEL</sequence>
<dbReference type="EMBL" id="NWSH01001380">
    <property type="protein sequence ID" value="PCG71470.1"/>
    <property type="molecule type" value="Genomic_DNA"/>
</dbReference>
<feature type="domain" description="Regulator of G-protein signalling DHEX" evidence="2">
    <location>
        <begin position="1"/>
        <end position="53"/>
    </location>
</feature>
<dbReference type="PANTHER" id="PTHR45746">
    <property type="entry name" value="LP21163P"/>
    <property type="match status" value="1"/>
</dbReference>
<name>A0A2A4JJ93_HELVI</name>
<dbReference type="AlphaFoldDB" id="A0A2A4JJ93"/>
<dbReference type="PANTHER" id="PTHR45746:SF6">
    <property type="entry name" value="LP21163P"/>
    <property type="match status" value="1"/>
</dbReference>
<dbReference type="InterPro" id="IPR040759">
    <property type="entry name" value="RGS_DHEX"/>
</dbReference>
<dbReference type="GO" id="GO:0005096">
    <property type="term" value="F:GTPase activator activity"/>
    <property type="evidence" value="ECO:0007669"/>
    <property type="project" value="TreeGrafter"/>
</dbReference>
<protein>
    <recommendedName>
        <fullName evidence="2">Regulator of G-protein signalling DHEX domain-containing protein</fullName>
    </recommendedName>
</protein>
<evidence type="ECO:0000259" key="2">
    <source>
        <dbReference type="Pfam" id="PF18148"/>
    </source>
</evidence>
<gene>
    <name evidence="3" type="ORF">B5V51_1816</name>
</gene>
<dbReference type="InterPro" id="IPR047017">
    <property type="entry name" value="RGS6/7/9/11_DHEX_sf"/>
</dbReference>